<feature type="compositionally biased region" description="Polar residues" evidence="10">
    <location>
        <begin position="457"/>
        <end position="466"/>
    </location>
</feature>
<dbReference type="OrthoDB" id="10003593at2759"/>
<evidence type="ECO:0000256" key="6">
    <source>
        <dbReference type="ARBA" id="ARBA00022448"/>
    </source>
</evidence>
<evidence type="ECO:0000256" key="5">
    <source>
        <dbReference type="ARBA" id="ARBA00016034"/>
    </source>
</evidence>
<feature type="region of interest" description="Disordered" evidence="10">
    <location>
        <begin position="281"/>
        <end position="309"/>
    </location>
</feature>
<feature type="non-terminal residue" evidence="12">
    <location>
        <position position="1"/>
    </location>
</feature>
<evidence type="ECO:0000256" key="7">
    <source>
        <dbReference type="ARBA" id="ARBA00022490"/>
    </source>
</evidence>
<evidence type="ECO:0000259" key="11">
    <source>
        <dbReference type="Pfam" id="PF21974"/>
    </source>
</evidence>
<proteinExistence type="inferred from homology"/>
<feature type="compositionally biased region" description="Basic residues" evidence="10">
    <location>
        <begin position="110"/>
        <end position="126"/>
    </location>
</feature>
<evidence type="ECO:0000256" key="1">
    <source>
        <dbReference type="ARBA" id="ARBA00003975"/>
    </source>
</evidence>
<dbReference type="GO" id="GO:0005634">
    <property type="term" value="C:nucleus"/>
    <property type="evidence" value="ECO:0007669"/>
    <property type="project" value="UniProtKB-SubCell"/>
</dbReference>
<dbReference type="Proteomes" id="UP000284706">
    <property type="component" value="Unassembled WGS sequence"/>
</dbReference>
<evidence type="ECO:0000256" key="3">
    <source>
        <dbReference type="ARBA" id="ARBA00004496"/>
    </source>
</evidence>
<feature type="domain" description="Snurportin-1 m3G cap-binding" evidence="11">
    <location>
        <begin position="164"/>
        <end position="285"/>
    </location>
</feature>
<evidence type="ECO:0000256" key="8">
    <source>
        <dbReference type="ARBA" id="ARBA00022884"/>
    </source>
</evidence>
<evidence type="ECO:0000256" key="2">
    <source>
        <dbReference type="ARBA" id="ARBA00004123"/>
    </source>
</evidence>
<name>A0A409VQD8_9AGAR</name>
<reference evidence="12 13" key="1">
    <citation type="journal article" date="2018" name="Evol. Lett.">
        <title>Horizontal gene cluster transfer increased hallucinogenic mushroom diversity.</title>
        <authorList>
            <person name="Reynolds H.T."/>
            <person name="Vijayakumar V."/>
            <person name="Gluck-Thaler E."/>
            <person name="Korotkin H.B."/>
            <person name="Matheny P.B."/>
            <person name="Slot J.C."/>
        </authorList>
    </citation>
    <scope>NUCLEOTIDE SEQUENCE [LARGE SCALE GENOMIC DNA]</scope>
    <source>
        <strain evidence="12 13">SRW20</strain>
    </source>
</reference>
<feature type="region of interest" description="Disordered" evidence="10">
    <location>
        <begin position="65"/>
        <end position="128"/>
    </location>
</feature>
<evidence type="ECO:0000256" key="4">
    <source>
        <dbReference type="ARBA" id="ARBA00007540"/>
    </source>
</evidence>
<organism evidence="12 13">
    <name type="scientific">Gymnopilus dilepis</name>
    <dbReference type="NCBI Taxonomy" id="231916"/>
    <lineage>
        <taxon>Eukaryota</taxon>
        <taxon>Fungi</taxon>
        <taxon>Dikarya</taxon>
        <taxon>Basidiomycota</taxon>
        <taxon>Agaricomycotina</taxon>
        <taxon>Agaricomycetes</taxon>
        <taxon>Agaricomycetidae</taxon>
        <taxon>Agaricales</taxon>
        <taxon>Agaricineae</taxon>
        <taxon>Hymenogastraceae</taxon>
        <taxon>Gymnopilus</taxon>
    </lineage>
</organism>
<dbReference type="InterPro" id="IPR047857">
    <property type="entry name" value="Snurportin1_C"/>
</dbReference>
<feature type="compositionally biased region" description="Low complexity" evidence="10">
    <location>
        <begin position="289"/>
        <end position="301"/>
    </location>
</feature>
<evidence type="ECO:0000256" key="9">
    <source>
        <dbReference type="ARBA" id="ARBA00023242"/>
    </source>
</evidence>
<dbReference type="PANTHER" id="PTHR13403:SF6">
    <property type="entry name" value="SNURPORTIN-1"/>
    <property type="match status" value="1"/>
</dbReference>
<keyword evidence="6" id="KW-0813">Transport</keyword>
<evidence type="ECO:0000256" key="10">
    <source>
        <dbReference type="SAM" id="MobiDB-lite"/>
    </source>
</evidence>
<protein>
    <recommendedName>
        <fullName evidence="5">Snurportin-1</fullName>
    </recommendedName>
</protein>
<dbReference type="GO" id="GO:0003723">
    <property type="term" value="F:RNA binding"/>
    <property type="evidence" value="ECO:0007669"/>
    <property type="project" value="UniProtKB-KW"/>
</dbReference>
<accession>A0A409VQD8</accession>
<gene>
    <name evidence="12" type="ORF">CVT26_006035</name>
</gene>
<keyword evidence="8" id="KW-0694">RNA-binding</keyword>
<comment type="subcellular location">
    <subcellularLocation>
        <location evidence="3">Cytoplasm</location>
    </subcellularLocation>
    <subcellularLocation>
        <location evidence="2">Nucleus</location>
    </subcellularLocation>
</comment>
<dbReference type="GO" id="GO:0061015">
    <property type="term" value="P:snRNA import into nucleus"/>
    <property type="evidence" value="ECO:0007669"/>
    <property type="project" value="InterPro"/>
</dbReference>
<dbReference type="Gene3D" id="3.30.470.30">
    <property type="entry name" value="DNA ligase/mRNA capping enzyme"/>
    <property type="match status" value="1"/>
</dbReference>
<dbReference type="Pfam" id="PF21974">
    <property type="entry name" value="SPN1_m3Gcap_bd"/>
    <property type="match status" value="1"/>
</dbReference>
<comment type="caution">
    <text evidence="12">The sequence shown here is derived from an EMBL/GenBank/DDBJ whole genome shotgun (WGS) entry which is preliminary data.</text>
</comment>
<dbReference type="InterPro" id="IPR017336">
    <property type="entry name" value="Snurportin-1"/>
</dbReference>
<dbReference type="InParanoid" id="A0A409VQD8"/>
<evidence type="ECO:0000313" key="13">
    <source>
        <dbReference type="Proteomes" id="UP000284706"/>
    </source>
</evidence>
<keyword evidence="9" id="KW-0539">Nucleus</keyword>
<feature type="region of interest" description="Disordered" evidence="10">
    <location>
        <begin position="445"/>
        <end position="466"/>
    </location>
</feature>
<keyword evidence="7" id="KW-0963">Cytoplasm</keyword>
<evidence type="ECO:0000313" key="12">
    <source>
        <dbReference type="EMBL" id="PPQ68448.1"/>
    </source>
</evidence>
<dbReference type="EMBL" id="NHYE01005595">
    <property type="protein sequence ID" value="PPQ68448.1"/>
    <property type="molecule type" value="Genomic_DNA"/>
</dbReference>
<dbReference type="AlphaFoldDB" id="A0A409VQD8"/>
<comment type="similarity">
    <text evidence="4">Belongs to the snurportin family.</text>
</comment>
<dbReference type="PANTHER" id="PTHR13403">
    <property type="entry name" value="SNURPORTIN1 RNUT1 PROTEIN RNA, U TRANSPORTER 1"/>
    <property type="match status" value="1"/>
</dbReference>
<keyword evidence="13" id="KW-1185">Reference proteome</keyword>
<dbReference type="GO" id="GO:0005737">
    <property type="term" value="C:cytoplasm"/>
    <property type="evidence" value="ECO:0007669"/>
    <property type="project" value="UniProtKB-SubCell"/>
</dbReference>
<sequence>KRAQKIDSARQLDLFADLTLGASDDEEPAIAVGVAQEDEVEDGDQDARLAPGSIAQYAAMLAEGHRSIPSSAPSISPPQRPFFTIQAQPVPRADVQPDAERPEAGLSKSRTSKKKKAGKQKRRTNKPSKWADKCMYAELLEMSADELWDQTFGVEGKDPDEFADGLPKDLETAWVAVAPVPAGKRCLAVTHTSAGVSGLVPNTTLRSRLLGKTLLARFPSILPPLTVLDCILDKRWRENGILHVLDVIRWKGQDVGDCEAGFRFWWRDTRLAELGQPTKAEFQTFHPPSSDTSSASSLHQSNAPAAPPNKSTFSYPISFIPVPYHSSTTLAALDTEIIPAAKSWRWFNVPLPTHLRLNTVGETSSTGQAPMESGMDIEVASQSAPAFAPISPPPTPYLRSVQSTSSSTIPAFVEPDGLLLYVSEASYEPGTSPLSSWIPIHSYDSAPADEEGDSPGQLATSNASQRTEGPLNLFHRYIHVFQNI</sequence>
<comment type="function">
    <text evidence="1">Functions as an U snRNP-specific nuclear import adapter. Involved in the trimethylguanosine (m3G)-cap-dependent nuclear import of U snRNPs. Binds specifically to the terminal m3G-cap U snRNAs.</text>
</comment>
<dbReference type="STRING" id="231916.A0A409VQD8"/>